<feature type="region of interest" description="Disordered" evidence="1">
    <location>
        <begin position="1"/>
        <end position="97"/>
    </location>
</feature>
<name>M9MA77_PSEA3</name>
<feature type="compositionally biased region" description="Low complexity" evidence="1">
    <location>
        <begin position="390"/>
        <end position="411"/>
    </location>
</feature>
<reference evidence="3" key="1">
    <citation type="journal article" date="2013" name="Genome Announc.">
        <title>Genome sequence of the basidiomycetous yeast Pseudozyma antarctica T-34, a producer of the glycolipid biosurfactants mannosylerythritol lipids.</title>
        <authorList>
            <person name="Morita T."/>
            <person name="Koike H."/>
            <person name="Koyama Y."/>
            <person name="Hagiwara H."/>
            <person name="Ito E."/>
            <person name="Fukuoka T."/>
            <person name="Imura T."/>
            <person name="Machida M."/>
            <person name="Kitamoto D."/>
        </authorList>
    </citation>
    <scope>NUCLEOTIDE SEQUENCE [LARGE SCALE GENOMIC DNA]</scope>
    <source>
        <strain evidence="3">T-34</strain>
    </source>
</reference>
<feature type="compositionally biased region" description="Low complexity" evidence="1">
    <location>
        <begin position="132"/>
        <end position="148"/>
    </location>
</feature>
<evidence type="ECO:0000256" key="1">
    <source>
        <dbReference type="SAM" id="MobiDB-lite"/>
    </source>
</evidence>
<feature type="region of interest" description="Disordered" evidence="1">
    <location>
        <begin position="370"/>
        <end position="415"/>
    </location>
</feature>
<dbReference type="Proteomes" id="UP000011976">
    <property type="component" value="Unassembled WGS sequence"/>
</dbReference>
<protein>
    <submittedName>
        <fullName evidence="2">Uncharacterized protein</fullName>
    </submittedName>
</protein>
<evidence type="ECO:0000313" key="2">
    <source>
        <dbReference type="EMBL" id="GAC71368.1"/>
    </source>
</evidence>
<accession>M9MA77</accession>
<sequence length="613" mass="63313">MAQPYGQQPPLAAINKKRSRFPHALPDALLQPHATSSVIPSIVNPPSPQLVPRHSSSASSWGIEDLSDSDGDYDWHSASLPPNVAPQPRSIYPNHDDEAHHDELASLARPAKRPHLESHEDRQTFGKLAGLHIHSSPPTPHIPATASHQYGFGDRPLAPRANTGLTAAFGLASALPSSRPIEPLVASHIAAPRVPPSSPTKLPSAPLAPTALDTHASAVYQHAIAPAPPTSPSLSQSAPIFAQSHNHPTHQHHNVSFDADADAEMSMSRRVPSSFEVEPNRIVVTSLDDSCSSSSDDNDDADNDGPASDRDASQRNAPAANASDFVINNELIEKLEAHSRAVITGTSHRDNAASSSRSGAAAATGAAAAAALPVRSRRSGRRSAGTPAISGLGSLLSSRRRSNQSSPASSGYATPINADDARGALILWKDPEQVLKATTTSGASSTGAHTAADASTPARTGFLGQAPVAFESGQACFGQADASVGLPSPPHTLESPLYAQQSCLSSSYFPEPSVLESHFGGAAAAAPPLQGLGMGGSAPAFVASAAFAGAPAGPHYGERHYGHHYGSPEPAHSNLAPHMPMFSAASSRTNAAGAQPVDLSGCLGASEEMELDS</sequence>
<dbReference type="OrthoDB" id="2554051at2759"/>
<feature type="compositionally biased region" description="Low complexity" evidence="1">
    <location>
        <begin position="286"/>
        <end position="295"/>
    </location>
</feature>
<proteinExistence type="predicted"/>
<organism evidence="2 3">
    <name type="scientific">Pseudozyma antarctica (strain T-34)</name>
    <name type="common">Yeast</name>
    <name type="synonym">Candida antarctica</name>
    <dbReference type="NCBI Taxonomy" id="1151754"/>
    <lineage>
        <taxon>Eukaryota</taxon>
        <taxon>Fungi</taxon>
        <taxon>Dikarya</taxon>
        <taxon>Basidiomycota</taxon>
        <taxon>Ustilaginomycotina</taxon>
        <taxon>Ustilaginomycetes</taxon>
        <taxon>Ustilaginales</taxon>
        <taxon>Ustilaginaceae</taxon>
        <taxon>Moesziomyces</taxon>
    </lineage>
</organism>
<feature type="region of interest" description="Disordered" evidence="1">
    <location>
        <begin position="286"/>
        <end position="321"/>
    </location>
</feature>
<gene>
    <name evidence="2" type="ORF">PANT_2c00083</name>
</gene>
<dbReference type="AlphaFoldDB" id="M9MA77"/>
<evidence type="ECO:0000313" key="3">
    <source>
        <dbReference type="Proteomes" id="UP000011976"/>
    </source>
</evidence>
<dbReference type="EMBL" id="DF196768">
    <property type="protein sequence ID" value="GAC71368.1"/>
    <property type="molecule type" value="Genomic_DNA"/>
</dbReference>
<feature type="region of interest" description="Disordered" evidence="1">
    <location>
        <begin position="130"/>
        <end position="155"/>
    </location>
</feature>